<comment type="caution">
    <text evidence="2">The sequence shown here is derived from an EMBL/GenBank/DDBJ whole genome shotgun (WGS) entry which is preliminary data.</text>
</comment>
<evidence type="ECO:0000313" key="2">
    <source>
        <dbReference type="EMBL" id="MFF4218237.1"/>
    </source>
</evidence>
<keyword evidence="1" id="KW-1133">Transmembrane helix</keyword>
<dbReference type="EMBL" id="JBIAUT010000006">
    <property type="protein sequence ID" value="MFF4218237.1"/>
    <property type="molecule type" value="Genomic_DNA"/>
</dbReference>
<keyword evidence="3" id="KW-1185">Reference proteome</keyword>
<organism evidence="2 3">
    <name type="scientific">Streptomyces nondiastaticus</name>
    <dbReference type="NCBI Taxonomy" id="3154512"/>
    <lineage>
        <taxon>Bacteria</taxon>
        <taxon>Bacillati</taxon>
        <taxon>Actinomycetota</taxon>
        <taxon>Actinomycetes</taxon>
        <taxon>Kitasatosporales</taxon>
        <taxon>Streptomycetaceae</taxon>
        <taxon>Streptomyces</taxon>
    </lineage>
</organism>
<feature type="transmembrane region" description="Helical" evidence="1">
    <location>
        <begin position="119"/>
        <end position="137"/>
    </location>
</feature>
<sequence length="142" mass="14691">MSHIVLAVGATAVCLSGSAWYLPAVADLRAGDDRPRSRRLGALACVTTWAAAAVAGLLLFAPVHWQAPGAVAGGGAAAGILLRSLARAQRARERRETERCWSALPPALPAARSRGPRRVLVAWTLLALAAAPVLTALRGPFG</sequence>
<evidence type="ECO:0000313" key="3">
    <source>
        <dbReference type="Proteomes" id="UP001602123"/>
    </source>
</evidence>
<feature type="transmembrane region" description="Helical" evidence="1">
    <location>
        <begin position="40"/>
        <end position="61"/>
    </location>
</feature>
<dbReference type="Proteomes" id="UP001602123">
    <property type="component" value="Unassembled WGS sequence"/>
</dbReference>
<reference evidence="2 3" key="1">
    <citation type="submission" date="2024-10" db="EMBL/GenBank/DDBJ databases">
        <title>The Natural Products Discovery Center: Release of the First 8490 Sequenced Strains for Exploring Actinobacteria Biosynthetic Diversity.</title>
        <authorList>
            <person name="Kalkreuter E."/>
            <person name="Kautsar S.A."/>
            <person name="Yang D."/>
            <person name="Bader C.D."/>
            <person name="Teijaro C.N."/>
            <person name="Fluegel L."/>
            <person name="Davis C.M."/>
            <person name="Simpson J.R."/>
            <person name="Lauterbach L."/>
            <person name="Steele A.D."/>
            <person name="Gui C."/>
            <person name="Meng S."/>
            <person name="Li G."/>
            <person name="Viehrig K."/>
            <person name="Ye F."/>
            <person name="Su P."/>
            <person name="Kiefer A.F."/>
            <person name="Nichols A."/>
            <person name="Cepeda A.J."/>
            <person name="Yan W."/>
            <person name="Fan B."/>
            <person name="Jiang Y."/>
            <person name="Adhikari A."/>
            <person name="Zheng C.-J."/>
            <person name="Schuster L."/>
            <person name="Cowan T.M."/>
            <person name="Smanski M.J."/>
            <person name="Chevrette M.G."/>
            <person name="De Carvalho L.P.S."/>
            <person name="Shen B."/>
        </authorList>
    </citation>
    <scope>NUCLEOTIDE SEQUENCE [LARGE SCALE GENOMIC DNA]</scope>
    <source>
        <strain evidence="2 3">NPDC001650</strain>
    </source>
</reference>
<protein>
    <submittedName>
        <fullName evidence="2">Uncharacterized protein</fullName>
    </submittedName>
</protein>
<evidence type="ECO:0000256" key="1">
    <source>
        <dbReference type="SAM" id="Phobius"/>
    </source>
</evidence>
<keyword evidence="1" id="KW-0472">Membrane</keyword>
<name>A0ABW6U0A1_9ACTN</name>
<feature type="transmembrane region" description="Helical" evidence="1">
    <location>
        <begin position="67"/>
        <end position="86"/>
    </location>
</feature>
<accession>A0ABW6U0A1</accession>
<keyword evidence="1" id="KW-0812">Transmembrane</keyword>
<gene>
    <name evidence="2" type="ORF">ACFYZM_18415</name>
</gene>
<dbReference type="RefSeq" id="WP_388628273.1">
    <property type="nucleotide sequence ID" value="NZ_JBIAUT010000006.1"/>
</dbReference>
<feature type="transmembrane region" description="Helical" evidence="1">
    <location>
        <begin position="6"/>
        <end position="28"/>
    </location>
</feature>
<proteinExistence type="predicted"/>